<evidence type="ECO:0000256" key="1">
    <source>
        <dbReference type="ARBA" id="ARBA00022977"/>
    </source>
</evidence>
<protein>
    <submittedName>
        <fullName evidence="4">Bifunctional hydroxymethylpyrimidine kinase/phosphomethylpyrimidine kinase</fullName>
        <ecNumber evidence="4">2.7.1.49</ecNumber>
        <ecNumber evidence="4">2.7.4.7</ecNumber>
    </submittedName>
</protein>
<dbReference type="InterPro" id="IPR029056">
    <property type="entry name" value="Ribokinase-like"/>
</dbReference>
<keyword evidence="5" id="KW-1185">Reference proteome</keyword>
<dbReference type="RefSeq" id="WP_324277206.1">
    <property type="nucleotide sequence ID" value="NZ_CP141261.1"/>
</dbReference>
<reference evidence="4 5" key="1">
    <citation type="submission" date="2023-12" db="EMBL/GenBank/DDBJ databases">
        <title>Blastococcus brunescens sp. nov., an actonobacterium isolated from sandstone collected in sahara desert.</title>
        <authorList>
            <person name="Gtari M."/>
            <person name="Ghodhbane F."/>
        </authorList>
    </citation>
    <scope>NUCLEOTIDE SEQUENCE [LARGE SCALE GENOMIC DNA]</scope>
    <source>
        <strain evidence="4 5">BMG 8361</strain>
    </source>
</reference>
<dbReference type="InterPro" id="IPR013749">
    <property type="entry name" value="PM/HMP-P_kinase-1"/>
</dbReference>
<evidence type="ECO:0000256" key="2">
    <source>
        <dbReference type="SAM" id="MobiDB-lite"/>
    </source>
</evidence>
<dbReference type="EC" id="2.7.4.7" evidence="4"/>
<dbReference type="Proteomes" id="UP001324287">
    <property type="component" value="Chromosome"/>
</dbReference>
<feature type="domain" description="Pyridoxamine kinase/Phosphomethylpyrimidine kinase" evidence="3">
    <location>
        <begin position="66"/>
        <end position="190"/>
    </location>
</feature>
<proteinExistence type="predicted"/>
<organism evidence="4 5">
    <name type="scientific">Blastococcus brunescens</name>
    <dbReference type="NCBI Taxonomy" id="1564165"/>
    <lineage>
        <taxon>Bacteria</taxon>
        <taxon>Bacillati</taxon>
        <taxon>Actinomycetota</taxon>
        <taxon>Actinomycetes</taxon>
        <taxon>Geodermatophilales</taxon>
        <taxon>Geodermatophilaceae</taxon>
        <taxon>Blastococcus</taxon>
    </lineage>
</organism>
<keyword evidence="4" id="KW-0418">Kinase</keyword>
<evidence type="ECO:0000259" key="3">
    <source>
        <dbReference type="Pfam" id="PF08543"/>
    </source>
</evidence>
<dbReference type="PANTHER" id="PTHR20858">
    <property type="entry name" value="PHOSPHOMETHYLPYRIMIDINE KINASE"/>
    <property type="match status" value="1"/>
</dbReference>
<gene>
    <name evidence="4" type="ORF">U6N30_10220</name>
</gene>
<dbReference type="Gene3D" id="3.40.1190.20">
    <property type="match status" value="1"/>
</dbReference>
<keyword evidence="4" id="KW-0808">Transferase</keyword>
<dbReference type="SUPFAM" id="SSF53613">
    <property type="entry name" value="Ribokinase-like"/>
    <property type="match status" value="1"/>
</dbReference>
<accession>A0ABZ1B510</accession>
<sequence length="201" mass="20786">MTGRRMRAAVRTDSPFPTGPERAAEIRRRIGGLHVLTDAREGRDALGVVSAAVPDSAAAARGRAHPDLREAEVLLDGPIHTLADQREAARALGALGPATVVVKGGHPVSDAAGEAINVVWDGSSVHELRSPRIDTRNNHGTGCTFAAATAAWLARGLDAAAALRAAKAYVLDAVAGAAVWRLGGGHGPLDHFGWIATQAEP</sequence>
<dbReference type="Pfam" id="PF08543">
    <property type="entry name" value="Phos_pyr_kin"/>
    <property type="match status" value="1"/>
</dbReference>
<feature type="region of interest" description="Disordered" evidence="2">
    <location>
        <begin position="1"/>
        <end position="20"/>
    </location>
</feature>
<dbReference type="PANTHER" id="PTHR20858:SF17">
    <property type="entry name" value="HYDROXYMETHYLPYRIMIDINE_PHOSPHOMETHYLPYRIMIDINE KINASE THI20-RELATED"/>
    <property type="match status" value="1"/>
</dbReference>
<name>A0ABZ1B510_9ACTN</name>
<keyword evidence="1" id="KW-0784">Thiamine biosynthesis</keyword>
<dbReference type="EC" id="2.7.1.49" evidence="4"/>
<dbReference type="GO" id="GO:0008972">
    <property type="term" value="F:phosphomethylpyrimidine kinase activity"/>
    <property type="evidence" value="ECO:0007669"/>
    <property type="project" value="UniProtKB-EC"/>
</dbReference>
<evidence type="ECO:0000313" key="5">
    <source>
        <dbReference type="Proteomes" id="UP001324287"/>
    </source>
</evidence>
<dbReference type="GO" id="GO:0008902">
    <property type="term" value="F:hydroxymethylpyrimidine kinase activity"/>
    <property type="evidence" value="ECO:0007669"/>
    <property type="project" value="UniProtKB-EC"/>
</dbReference>
<evidence type="ECO:0000313" key="4">
    <source>
        <dbReference type="EMBL" id="WRL65889.1"/>
    </source>
</evidence>
<dbReference type="EMBL" id="CP141261">
    <property type="protein sequence ID" value="WRL65889.1"/>
    <property type="molecule type" value="Genomic_DNA"/>
</dbReference>